<evidence type="ECO:0000313" key="3">
    <source>
        <dbReference type="EMBL" id="MDL2411040.1"/>
    </source>
</evidence>
<keyword evidence="4" id="KW-1185">Reference proteome</keyword>
<feature type="non-terminal residue" evidence="3">
    <location>
        <position position="1"/>
    </location>
</feature>
<protein>
    <submittedName>
        <fullName evidence="3">Transposase</fullName>
    </submittedName>
</protein>
<dbReference type="InterPro" id="IPR010095">
    <property type="entry name" value="Cas12f1-like_TNB"/>
</dbReference>
<feature type="domain" description="Cas12f1-like TNB" evidence="2">
    <location>
        <begin position="10"/>
        <end position="68"/>
    </location>
</feature>
<sequence>LARSIMDGGFFEFRRQLDYKARFYGATVVVANRWFPSSKTCSCCGSVKAELALSQRTFHCDDCGYETGR</sequence>
<accession>A0ABT7KR01</accession>
<organism evidence="3 4">
    <name type="scientific">Rhizobium calliandrae</name>
    <dbReference type="NCBI Taxonomy" id="1312182"/>
    <lineage>
        <taxon>Bacteria</taxon>
        <taxon>Pseudomonadati</taxon>
        <taxon>Pseudomonadota</taxon>
        <taxon>Alphaproteobacteria</taxon>
        <taxon>Hyphomicrobiales</taxon>
        <taxon>Rhizobiaceae</taxon>
        <taxon>Rhizobium/Agrobacterium group</taxon>
        <taxon>Rhizobium</taxon>
    </lineage>
</organism>
<feature type="non-terminal residue" evidence="3">
    <location>
        <position position="69"/>
    </location>
</feature>
<reference evidence="3" key="1">
    <citation type="submission" date="2023-06" db="EMBL/GenBank/DDBJ databases">
        <title>Phylogenetic Diversity of Rhizobium strains.</title>
        <authorList>
            <person name="Moura F.T."/>
            <person name="Helene L.C.F."/>
            <person name="Hungria M."/>
        </authorList>
    </citation>
    <scope>NUCLEOTIDE SEQUENCE</scope>
    <source>
        <strain evidence="3">CCGE524</strain>
    </source>
</reference>
<evidence type="ECO:0000256" key="1">
    <source>
        <dbReference type="ARBA" id="ARBA00023125"/>
    </source>
</evidence>
<comment type="caution">
    <text evidence="3">The sequence shown here is derived from an EMBL/GenBank/DDBJ whole genome shotgun (WGS) entry which is preliminary data.</text>
</comment>
<gene>
    <name evidence="3" type="ORF">PY650_37100</name>
</gene>
<dbReference type="Proteomes" id="UP001172630">
    <property type="component" value="Unassembled WGS sequence"/>
</dbReference>
<evidence type="ECO:0000313" key="4">
    <source>
        <dbReference type="Proteomes" id="UP001172630"/>
    </source>
</evidence>
<keyword evidence="1" id="KW-0238">DNA-binding</keyword>
<evidence type="ECO:0000259" key="2">
    <source>
        <dbReference type="Pfam" id="PF07282"/>
    </source>
</evidence>
<proteinExistence type="predicted"/>
<dbReference type="RefSeq" id="WP_285885097.1">
    <property type="nucleotide sequence ID" value="NZ_JARFYN010000271.1"/>
</dbReference>
<dbReference type="Pfam" id="PF07282">
    <property type="entry name" value="Cas12f1-like_TNB"/>
    <property type="match status" value="1"/>
</dbReference>
<name>A0ABT7KR01_9HYPH</name>
<dbReference type="EMBL" id="JARFYN010000271">
    <property type="protein sequence ID" value="MDL2411040.1"/>
    <property type="molecule type" value="Genomic_DNA"/>
</dbReference>